<dbReference type="Pfam" id="PF13360">
    <property type="entry name" value="PQQ_2"/>
    <property type="match status" value="1"/>
</dbReference>
<dbReference type="Gene3D" id="2.130.10.10">
    <property type="entry name" value="YVTN repeat-like/Quinoprotein amine dehydrogenase"/>
    <property type="match status" value="2"/>
</dbReference>
<dbReference type="AlphaFoldDB" id="A0A5S5CHL4"/>
<dbReference type="InterPro" id="IPR018391">
    <property type="entry name" value="PQQ_b-propeller_rpt"/>
</dbReference>
<feature type="domain" description="Pyrrolo-quinoline quinone repeat" evidence="2">
    <location>
        <begin position="56"/>
        <end position="180"/>
    </location>
</feature>
<dbReference type="InterPro" id="IPR011047">
    <property type="entry name" value="Quinoprotein_ADH-like_sf"/>
</dbReference>
<dbReference type="PANTHER" id="PTHR34512">
    <property type="entry name" value="CELL SURFACE PROTEIN"/>
    <property type="match status" value="1"/>
</dbReference>
<evidence type="ECO:0000256" key="1">
    <source>
        <dbReference type="SAM" id="SignalP"/>
    </source>
</evidence>
<proteinExistence type="predicted"/>
<evidence type="ECO:0000313" key="4">
    <source>
        <dbReference type="Proteomes" id="UP000323257"/>
    </source>
</evidence>
<sequence>MRSMKRVSIHKMIATGAALALIGTGLLGNADPTLAEQPVLSQSSSIAVETVAQAKPAWSIPLATFSESGWTRTAAIAEEGRVFALIGSGQLAAYDGANGKRLWTFGKSLKPLLTYDQGMIYGLAADGSVYAVTSDGTRKWASAIGAKEAVRITVTGDTVYVMQNLVFYALEKATGNLRWKVVKKVEEYYLAGYPEVWETQDVVLRKYYVDGVHSSNQINAFDKTTGKMLWSSPDIYDLLDIRESRIYVTPDLFMRDDLSSSYVTILALEVKTGKITQQRVYKWTPQATPQNPSGSGGNRGTAFIDGDALYIYQDNIIAQYDFADYQPDSKPVKRWNSPDPNQYFPLYKLHQGRLLYQNQHDNVIGMLKTANGGFLRTTYGVNVVQTDLYGNGLYLGLADGTLKAYDYITLKPVFSVKAGAGNFESTLKSGSMLYVRSGGKMLAVKLPANLTKS</sequence>
<dbReference type="PANTHER" id="PTHR34512:SF30">
    <property type="entry name" value="OUTER MEMBRANE PROTEIN ASSEMBLY FACTOR BAMB"/>
    <property type="match status" value="1"/>
</dbReference>
<name>A0A5S5CHL4_9BACL</name>
<dbReference type="InterPro" id="IPR015943">
    <property type="entry name" value="WD40/YVTN_repeat-like_dom_sf"/>
</dbReference>
<dbReference type="Proteomes" id="UP000323257">
    <property type="component" value="Unassembled WGS sequence"/>
</dbReference>
<evidence type="ECO:0000313" key="3">
    <source>
        <dbReference type="EMBL" id="TYP79212.1"/>
    </source>
</evidence>
<keyword evidence="1" id="KW-0732">Signal</keyword>
<dbReference type="EMBL" id="VNHS01000001">
    <property type="protein sequence ID" value="TYP79212.1"/>
    <property type="molecule type" value="Genomic_DNA"/>
</dbReference>
<evidence type="ECO:0000259" key="2">
    <source>
        <dbReference type="Pfam" id="PF13360"/>
    </source>
</evidence>
<protein>
    <submittedName>
        <fullName evidence="3">Outer membrane protein assembly factor BamB</fullName>
    </submittedName>
</protein>
<dbReference type="SMART" id="SM00564">
    <property type="entry name" value="PQQ"/>
    <property type="match status" value="3"/>
</dbReference>
<feature type="chain" id="PRO_5039091879" evidence="1">
    <location>
        <begin position="21"/>
        <end position="453"/>
    </location>
</feature>
<keyword evidence="4" id="KW-1185">Reference proteome</keyword>
<organism evidence="3 4">
    <name type="scientific">Paenibacillus methanolicus</name>
    <dbReference type="NCBI Taxonomy" id="582686"/>
    <lineage>
        <taxon>Bacteria</taxon>
        <taxon>Bacillati</taxon>
        <taxon>Bacillota</taxon>
        <taxon>Bacilli</taxon>
        <taxon>Bacillales</taxon>
        <taxon>Paenibacillaceae</taxon>
        <taxon>Paenibacillus</taxon>
    </lineage>
</organism>
<reference evidence="3 4" key="1">
    <citation type="submission" date="2019-07" db="EMBL/GenBank/DDBJ databases">
        <title>Genomic Encyclopedia of Type Strains, Phase III (KMG-III): the genomes of soil and plant-associated and newly described type strains.</title>
        <authorList>
            <person name="Whitman W."/>
        </authorList>
    </citation>
    <scope>NUCLEOTIDE SEQUENCE [LARGE SCALE GENOMIC DNA]</scope>
    <source>
        <strain evidence="3 4">BL24</strain>
    </source>
</reference>
<dbReference type="InterPro" id="IPR002372">
    <property type="entry name" value="PQQ_rpt_dom"/>
</dbReference>
<feature type="signal peptide" evidence="1">
    <location>
        <begin position="1"/>
        <end position="20"/>
    </location>
</feature>
<dbReference type="SUPFAM" id="SSF50998">
    <property type="entry name" value="Quinoprotein alcohol dehydrogenase-like"/>
    <property type="match status" value="1"/>
</dbReference>
<accession>A0A5S5CHL4</accession>
<comment type="caution">
    <text evidence="3">The sequence shown here is derived from an EMBL/GenBank/DDBJ whole genome shotgun (WGS) entry which is preliminary data.</text>
</comment>
<gene>
    <name evidence="3" type="ORF">BCM02_101330</name>
</gene>